<dbReference type="KEGG" id="nnu:104593812"/>
<dbReference type="OMA" id="NRSCYQE"/>
<keyword evidence="4" id="KW-0090">Biological rhythms</keyword>
<feature type="region of interest" description="Disordered" evidence="8">
    <location>
        <begin position="179"/>
        <end position="235"/>
    </location>
</feature>
<evidence type="ECO:0000313" key="11">
    <source>
        <dbReference type="Proteomes" id="UP000189703"/>
    </source>
</evidence>
<evidence type="ECO:0000259" key="9">
    <source>
        <dbReference type="PROSITE" id="PS50110"/>
    </source>
</evidence>
<dbReference type="SUPFAM" id="SSF52172">
    <property type="entry name" value="CheY-like"/>
    <property type="match status" value="1"/>
</dbReference>
<protein>
    <submittedName>
        <fullName evidence="12">Two-component response regulator-like APRR1</fullName>
    </submittedName>
</protein>
<name>A0A1U7ZUN3_NELNU</name>
<comment type="caution">
    <text evidence="6">Lacks conserved residue(s) required for the propagation of feature annotation.</text>
</comment>
<dbReference type="OrthoDB" id="60033at2759"/>
<dbReference type="Gene3D" id="3.40.50.2300">
    <property type="match status" value="1"/>
</dbReference>
<evidence type="ECO:0000259" key="10">
    <source>
        <dbReference type="PROSITE" id="PS51017"/>
    </source>
</evidence>
<dbReference type="Pfam" id="PF00072">
    <property type="entry name" value="Response_reg"/>
    <property type="match status" value="1"/>
</dbReference>
<feature type="domain" description="Response regulatory" evidence="9">
    <location>
        <begin position="31"/>
        <end position="149"/>
    </location>
</feature>
<comment type="subcellular location">
    <subcellularLocation>
        <location evidence="1 7">Nucleus</location>
    </subcellularLocation>
</comment>
<accession>A0A1U7ZUN3</accession>
<dbReference type="PROSITE" id="PS50110">
    <property type="entry name" value="RESPONSE_REGULATORY"/>
    <property type="match status" value="1"/>
</dbReference>
<dbReference type="InterPro" id="IPR045279">
    <property type="entry name" value="ARR-like"/>
</dbReference>
<dbReference type="STRING" id="4432.A0A1U7ZUN3"/>
<dbReference type="SMART" id="SM00448">
    <property type="entry name" value="REC"/>
    <property type="match status" value="1"/>
</dbReference>
<proteinExistence type="inferred from homology"/>
<dbReference type="GO" id="GO:0000160">
    <property type="term" value="P:phosphorelay signal transduction system"/>
    <property type="evidence" value="ECO:0007669"/>
    <property type="project" value="UniProtKB-KW"/>
</dbReference>
<gene>
    <name evidence="12" type="primary">LOC104593812</name>
</gene>
<keyword evidence="5 7" id="KW-0539">Nucleus</keyword>
<dbReference type="Pfam" id="PF06203">
    <property type="entry name" value="CCT"/>
    <property type="match status" value="1"/>
</dbReference>
<dbReference type="PANTHER" id="PTHR43874:SF1">
    <property type="entry name" value="TWO-COMPONENT RESPONSE REGULATOR-LIKE APRR1"/>
    <property type="match status" value="1"/>
</dbReference>
<dbReference type="GO" id="GO:0009736">
    <property type="term" value="P:cytokinin-activated signaling pathway"/>
    <property type="evidence" value="ECO:0007669"/>
    <property type="project" value="InterPro"/>
</dbReference>
<dbReference type="InterPro" id="IPR001789">
    <property type="entry name" value="Sig_transdc_resp-reg_receiver"/>
</dbReference>
<dbReference type="Proteomes" id="UP000189703">
    <property type="component" value="Unplaced"/>
</dbReference>
<keyword evidence="3" id="KW-0902">Two-component regulatory system</keyword>
<dbReference type="GO" id="GO:0005634">
    <property type="term" value="C:nucleus"/>
    <property type="evidence" value="ECO:0007669"/>
    <property type="project" value="UniProtKB-SubCell"/>
</dbReference>
<keyword evidence="11" id="KW-1185">Reference proteome</keyword>
<evidence type="ECO:0000256" key="2">
    <source>
        <dbReference type="ARBA" id="ARBA00010330"/>
    </source>
</evidence>
<dbReference type="InParanoid" id="A0A1U7ZUN3"/>
<evidence type="ECO:0000256" key="4">
    <source>
        <dbReference type="ARBA" id="ARBA00023108"/>
    </source>
</evidence>
<dbReference type="RefSeq" id="XP_010252129.1">
    <property type="nucleotide sequence ID" value="XM_010253827.2"/>
</dbReference>
<evidence type="ECO:0000313" key="12">
    <source>
        <dbReference type="RefSeq" id="XP_010252129.1"/>
    </source>
</evidence>
<comment type="similarity">
    <text evidence="2">Belongs to the ARR-like family.</text>
</comment>
<dbReference type="GeneID" id="104593812"/>
<evidence type="ECO:0000256" key="5">
    <source>
        <dbReference type="ARBA" id="ARBA00023242"/>
    </source>
</evidence>
<dbReference type="GO" id="GO:0048511">
    <property type="term" value="P:rhythmic process"/>
    <property type="evidence" value="ECO:0007669"/>
    <property type="project" value="UniProtKB-KW"/>
</dbReference>
<organism evidence="11 12">
    <name type="scientific">Nelumbo nucifera</name>
    <name type="common">Sacred lotus</name>
    <dbReference type="NCBI Taxonomy" id="4432"/>
    <lineage>
        <taxon>Eukaryota</taxon>
        <taxon>Viridiplantae</taxon>
        <taxon>Streptophyta</taxon>
        <taxon>Embryophyta</taxon>
        <taxon>Tracheophyta</taxon>
        <taxon>Spermatophyta</taxon>
        <taxon>Magnoliopsida</taxon>
        <taxon>Proteales</taxon>
        <taxon>Nelumbonaceae</taxon>
        <taxon>Nelumbo</taxon>
    </lineage>
</organism>
<dbReference type="AlphaFoldDB" id="A0A1U7ZUN3"/>
<feature type="compositionally biased region" description="Acidic residues" evidence="8">
    <location>
        <begin position="532"/>
        <end position="549"/>
    </location>
</feature>
<evidence type="ECO:0000256" key="8">
    <source>
        <dbReference type="SAM" id="MobiDB-lite"/>
    </source>
</evidence>
<dbReference type="eggNOG" id="KOG1601">
    <property type="taxonomic scope" value="Eukaryota"/>
</dbReference>
<reference evidence="12" key="1">
    <citation type="submission" date="2025-08" db="UniProtKB">
        <authorList>
            <consortium name="RefSeq"/>
        </authorList>
    </citation>
    <scope>IDENTIFICATION</scope>
</reference>
<sequence length="549" mass="61878">MECKEGVNILRKDGGGNYNNQNPFLDRSKVRILLCDNDAKSSEGVFTLLCKCSYQVTSVRSPRQVIDALNAEGPDIDIILSEVDFPIAKGLKMLKYIMRDNKLQRIPIIMMSTQDEVSIVVKCLRLGAADYLVKPLRTNELLNLWTHMWRRRHMLGLAEKNILNYDFDLVGSDPSDVNTNSTTLFSDDTDDKSKRTPLPEMSVSNQLEDDFNATASSEPPPNILSGSHPDVLDITDSQTGKISSFPKKSELKVGESSAFFTYVKSNLATNNSHKAGAVDDNPAQLVHSRGEKLPLWCKQVSDDAPRHENRGGWENCSGRYGCQSSDNGPDCTYAQRSCTPLALEFPQERNLKDEQCSKVFFHPGNETQIEVSGVPAPFYMSGMMNQVMVPSSGQLYQQNLQDLPKHASSPMLHQYSHLSQCPQCPSRLPVMASFPYYHPLSVCLQQGQTPTNHMWQLMGSSSSSEVKTSRVERREAALMKFRQKRKDRCFDKKIRYANRKRLAERRPRVRGQFVSQVNGVDVDPSVQPAIIDDYDEDEEEDEEDEEACI</sequence>
<evidence type="ECO:0000256" key="1">
    <source>
        <dbReference type="ARBA" id="ARBA00004123"/>
    </source>
</evidence>
<dbReference type="InterPro" id="IPR010402">
    <property type="entry name" value="CCT_domain"/>
</dbReference>
<dbReference type="FunCoup" id="A0A1U7ZUN3">
    <property type="interactions" value="167"/>
</dbReference>
<dbReference type="PANTHER" id="PTHR43874">
    <property type="entry name" value="TWO-COMPONENT RESPONSE REGULATOR"/>
    <property type="match status" value="1"/>
</dbReference>
<feature type="domain" description="CCT" evidence="10">
    <location>
        <begin position="474"/>
        <end position="516"/>
    </location>
</feature>
<dbReference type="PROSITE" id="PS51017">
    <property type="entry name" value="CCT"/>
    <property type="match status" value="1"/>
</dbReference>
<dbReference type="InterPro" id="IPR011006">
    <property type="entry name" value="CheY-like_superfamily"/>
</dbReference>
<evidence type="ECO:0000256" key="6">
    <source>
        <dbReference type="PROSITE-ProRule" id="PRU00169"/>
    </source>
</evidence>
<evidence type="ECO:0000256" key="3">
    <source>
        <dbReference type="ARBA" id="ARBA00023012"/>
    </source>
</evidence>
<feature type="region of interest" description="Disordered" evidence="8">
    <location>
        <begin position="524"/>
        <end position="549"/>
    </location>
</feature>
<evidence type="ECO:0000256" key="7">
    <source>
        <dbReference type="PROSITE-ProRule" id="PRU00357"/>
    </source>
</evidence>